<protein>
    <recommendedName>
        <fullName evidence="3">WYL domain-containing protein</fullName>
    </recommendedName>
</protein>
<sequence length="379" mass="44027">MNEVTGRVLADRISKVLNYLKEQKITQYEIEQRINYTSLSKAKNFDRYPQVIIEKMSRQELLLRLLEEFGLRYDEATDHIFPGGELKPITTSQEVLYYIMYYYAFARETVGKAVIRIINKKRVIIDYRLEEHWEGTYEVVENYTFINAVKAGDSTPVKKLICLFSGTKKYGRPILLGTYSTVKRDGFPAAGRILLEKVEQEDDIHEKLNNETDPRIVSYLTNKVFVSKTYTPNSLDDLSSDHRIIQKYAGRYVLFYPNRNHEFTRAELTIEINSRSTMDIGGLNYAGHTKLLDPHTLQIRLQEGHSFTEASQSSLTIFFNTRKNTMHEFYNCAGISNELEGYPASFACFMIRLSDLDNLSEKQVNNFLEDKRNLIYIAN</sequence>
<gene>
    <name evidence="1" type="ORF">QQ020_00750</name>
</gene>
<evidence type="ECO:0000313" key="1">
    <source>
        <dbReference type="EMBL" id="MDN5210543.1"/>
    </source>
</evidence>
<name>A0ABT8L2P8_9BACT</name>
<comment type="caution">
    <text evidence="1">The sequence shown here is derived from an EMBL/GenBank/DDBJ whole genome shotgun (WGS) entry which is preliminary data.</text>
</comment>
<reference evidence="1" key="1">
    <citation type="submission" date="2023-06" db="EMBL/GenBank/DDBJ databases">
        <title>Genomic of Agaribacillus aureum.</title>
        <authorList>
            <person name="Wang G."/>
        </authorList>
    </citation>
    <scope>NUCLEOTIDE SEQUENCE</scope>
    <source>
        <strain evidence="1">BMA12</strain>
    </source>
</reference>
<dbReference type="Proteomes" id="UP001172083">
    <property type="component" value="Unassembled WGS sequence"/>
</dbReference>
<evidence type="ECO:0000313" key="2">
    <source>
        <dbReference type="Proteomes" id="UP001172083"/>
    </source>
</evidence>
<organism evidence="1 2">
    <name type="scientific">Agaribacillus aureus</name>
    <dbReference type="NCBI Taxonomy" id="3051825"/>
    <lineage>
        <taxon>Bacteria</taxon>
        <taxon>Pseudomonadati</taxon>
        <taxon>Bacteroidota</taxon>
        <taxon>Cytophagia</taxon>
        <taxon>Cytophagales</taxon>
        <taxon>Splendidivirgaceae</taxon>
        <taxon>Agaribacillus</taxon>
    </lineage>
</organism>
<proteinExistence type="predicted"/>
<keyword evidence="2" id="KW-1185">Reference proteome</keyword>
<dbReference type="RefSeq" id="WP_346755887.1">
    <property type="nucleotide sequence ID" value="NZ_JAUJEB010000001.1"/>
</dbReference>
<dbReference type="EMBL" id="JAUJEB010000001">
    <property type="protein sequence ID" value="MDN5210543.1"/>
    <property type="molecule type" value="Genomic_DNA"/>
</dbReference>
<accession>A0ABT8L2P8</accession>
<evidence type="ECO:0008006" key="3">
    <source>
        <dbReference type="Google" id="ProtNLM"/>
    </source>
</evidence>